<dbReference type="EMBL" id="PYMA01000003">
    <property type="protein sequence ID" value="PSW20625.1"/>
    <property type="molecule type" value="Genomic_DNA"/>
</dbReference>
<sequence>MSEKKTQQLLQLFYRESARVRLLDLDALPAPDGEEQLALNDWLTTKRQFSSDEITTQHWIKTCCAGYITEVKLHPDGSLEEYTLFNRLPTTGNWQLVDGAIELSIFKGDNHYRSVVFANKNSSIHSAIEYKNGELHAYLKLAQTRPLPA</sequence>
<keyword evidence="2" id="KW-1185">Reference proteome</keyword>
<dbReference type="OrthoDB" id="5892215at2"/>
<accession>A0A2T3NWJ2</accession>
<dbReference type="Proteomes" id="UP000241771">
    <property type="component" value="Unassembled WGS sequence"/>
</dbReference>
<evidence type="ECO:0000313" key="1">
    <source>
        <dbReference type="EMBL" id="PSW20625.1"/>
    </source>
</evidence>
<reference evidence="1 2" key="1">
    <citation type="submission" date="2018-01" db="EMBL/GenBank/DDBJ databases">
        <title>Whole genome sequencing of Histamine producing bacteria.</title>
        <authorList>
            <person name="Butler K."/>
        </authorList>
    </citation>
    <scope>NUCLEOTIDE SEQUENCE [LARGE SCALE GENOMIC DNA]</scope>
    <source>
        <strain evidence="1 2">DSM 100436</strain>
    </source>
</reference>
<organism evidence="1 2">
    <name type="scientific">Photobacterium sanctipauli</name>
    <dbReference type="NCBI Taxonomy" id="1342794"/>
    <lineage>
        <taxon>Bacteria</taxon>
        <taxon>Pseudomonadati</taxon>
        <taxon>Pseudomonadota</taxon>
        <taxon>Gammaproteobacteria</taxon>
        <taxon>Vibrionales</taxon>
        <taxon>Vibrionaceae</taxon>
        <taxon>Photobacterium</taxon>
    </lineage>
</organism>
<protein>
    <submittedName>
        <fullName evidence="1">Uncharacterized protein</fullName>
    </submittedName>
</protein>
<comment type="caution">
    <text evidence="1">The sequence shown here is derived from an EMBL/GenBank/DDBJ whole genome shotgun (WGS) entry which is preliminary data.</text>
</comment>
<dbReference type="AlphaFoldDB" id="A0A2T3NWJ2"/>
<dbReference type="RefSeq" id="WP_036816600.1">
    <property type="nucleotide sequence ID" value="NZ_JGVO01000037.1"/>
</dbReference>
<proteinExistence type="predicted"/>
<name>A0A2T3NWJ2_9GAMM</name>
<evidence type="ECO:0000313" key="2">
    <source>
        <dbReference type="Proteomes" id="UP000241771"/>
    </source>
</evidence>
<gene>
    <name evidence="1" type="ORF">C9I98_07180</name>
</gene>